<evidence type="ECO:0000313" key="2">
    <source>
        <dbReference type="EMBL" id="RVW27390.1"/>
    </source>
</evidence>
<feature type="region of interest" description="Disordered" evidence="1">
    <location>
        <begin position="1"/>
        <end position="35"/>
    </location>
</feature>
<dbReference type="EMBL" id="QGNW01001952">
    <property type="protein sequence ID" value="RVW27390.1"/>
    <property type="molecule type" value="Genomic_DNA"/>
</dbReference>
<gene>
    <name evidence="2" type="ORF">CK203_095440</name>
</gene>
<name>A0A438CW08_VITVI</name>
<accession>A0A438CW08</accession>
<evidence type="ECO:0000256" key="1">
    <source>
        <dbReference type="SAM" id="MobiDB-lite"/>
    </source>
</evidence>
<dbReference type="AlphaFoldDB" id="A0A438CW08"/>
<feature type="region of interest" description="Disordered" evidence="1">
    <location>
        <begin position="566"/>
        <end position="607"/>
    </location>
</feature>
<feature type="compositionally biased region" description="Basic and acidic residues" evidence="1">
    <location>
        <begin position="594"/>
        <end position="607"/>
    </location>
</feature>
<evidence type="ECO:0000313" key="3">
    <source>
        <dbReference type="Proteomes" id="UP000288805"/>
    </source>
</evidence>
<comment type="caution">
    <text evidence="2">The sequence shown here is derived from an EMBL/GenBank/DDBJ whole genome shotgun (WGS) entry which is preliminary data.</text>
</comment>
<protein>
    <submittedName>
        <fullName evidence="2">Uncharacterized protein</fullName>
    </submittedName>
</protein>
<dbReference type="Proteomes" id="UP000288805">
    <property type="component" value="Unassembled WGS sequence"/>
</dbReference>
<feature type="region of interest" description="Disordered" evidence="1">
    <location>
        <begin position="72"/>
        <end position="92"/>
    </location>
</feature>
<proteinExistence type="predicted"/>
<organism evidence="2 3">
    <name type="scientific">Vitis vinifera</name>
    <name type="common">Grape</name>
    <dbReference type="NCBI Taxonomy" id="29760"/>
    <lineage>
        <taxon>Eukaryota</taxon>
        <taxon>Viridiplantae</taxon>
        <taxon>Streptophyta</taxon>
        <taxon>Embryophyta</taxon>
        <taxon>Tracheophyta</taxon>
        <taxon>Spermatophyta</taxon>
        <taxon>Magnoliopsida</taxon>
        <taxon>eudicotyledons</taxon>
        <taxon>Gunneridae</taxon>
        <taxon>Pentapetalae</taxon>
        <taxon>rosids</taxon>
        <taxon>Vitales</taxon>
        <taxon>Vitaceae</taxon>
        <taxon>Viteae</taxon>
        <taxon>Vitis</taxon>
    </lineage>
</organism>
<feature type="compositionally biased region" description="Basic and acidic residues" evidence="1">
    <location>
        <begin position="1"/>
        <end position="12"/>
    </location>
</feature>
<reference evidence="2 3" key="1">
    <citation type="journal article" date="2018" name="PLoS Genet.">
        <title>Population sequencing reveals clonal diversity and ancestral inbreeding in the grapevine cultivar Chardonnay.</title>
        <authorList>
            <person name="Roach M.J."/>
            <person name="Johnson D.L."/>
            <person name="Bohlmann J."/>
            <person name="van Vuuren H.J."/>
            <person name="Jones S.J."/>
            <person name="Pretorius I.S."/>
            <person name="Schmidt S.A."/>
            <person name="Borneman A.R."/>
        </authorList>
    </citation>
    <scope>NUCLEOTIDE SEQUENCE [LARGE SCALE GENOMIC DNA]</scope>
    <source>
        <strain evidence="3">cv. Chardonnay</strain>
        <tissue evidence="2">Leaf</tissue>
    </source>
</reference>
<sequence length="607" mass="68625">MKDGRARQKQPGEKNQGNRAPNFKVPNFRTPDFKKLKGLPHLSAEKPLNLAAPTFRHFGHGEDQRRPFRLPILTDPSTTASRHGAAPSPPVQAPPFPHLRGKFLLSADTPPGGHPRHLCHQPSKPRALFLGPLRRGPVSRSWSSHPTHLSQSQLQKPRIPVDMPPEAIIRRPMIAGPPIEGNLDCRDRSFHSETYFDIEALRQQPELRDSFRLLQRYHMESFLTPRQFYYPRVVIDFYQSMTTRGLRNPTLIQFTIDGRQGAIGARHIAEALHIPYEPVFQADFREWSSFSQSDMVRILSRGTSTASVLTRRELPSGMLLIDVLLRANLFPLQHKVQRRGAILEALFRISEGYFFGPHHLIMTSLLHFEEKVHQKKLQRADGIPLLFPRLLCQILEHLGYPEEPRLERRRHCREDFSLDKWHHLVAYFAPQGAPAVHAPPELPRDEQIPQAQQDEILTETPPPAPAAHPSVHMPEAIHSTSPITQGAPPVVPATPAPPPSSEPTVTVSLTEFRGLERSLRTLSTAQDSIIHQMATIRAHQDQIIATQAQHTTILHQIQQHLSMQTPLGHDRSAPSEPLVPDEESLPAEQPIPEEEIRAEPSHDPTHI</sequence>